<dbReference type="InterPro" id="IPR058245">
    <property type="entry name" value="NreC/VraR/RcsB-like_REC"/>
</dbReference>
<dbReference type="InterPro" id="IPR001789">
    <property type="entry name" value="Sig_transdc_resp-reg_receiver"/>
</dbReference>
<dbReference type="Gene3D" id="3.40.50.2300">
    <property type="match status" value="1"/>
</dbReference>
<reference evidence="8 9" key="1">
    <citation type="submission" date="2020-08" db="EMBL/GenBank/DDBJ databases">
        <authorList>
            <person name="Sun Q."/>
            <person name="Inoue M."/>
        </authorList>
    </citation>
    <scope>NUCLEOTIDE SEQUENCE [LARGE SCALE GENOMIC DNA]</scope>
    <source>
        <strain evidence="8 9">CCM 8938</strain>
    </source>
</reference>
<keyword evidence="3" id="KW-0238">DNA-binding</keyword>
<dbReference type="CDD" id="cd17535">
    <property type="entry name" value="REC_NarL-like"/>
    <property type="match status" value="1"/>
</dbReference>
<dbReference type="Gene3D" id="1.10.10.10">
    <property type="entry name" value="Winged helix-like DNA-binding domain superfamily/Winged helix DNA-binding domain"/>
    <property type="match status" value="1"/>
</dbReference>
<dbReference type="InterPro" id="IPR000792">
    <property type="entry name" value="Tscrpt_reg_LuxR_C"/>
</dbReference>
<protein>
    <submittedName>
        <fullName evidence="8">Response regulator transcription factor</fullName>
    </submittedName>
</protein>
<feature type="domain" description="HTH luxR-type" evidence="6">
    <location>
        <begin position="143"/>
        <end position="208"/>
    </location>
</feature>
<dbReference type="SUPFAM" id="SSF52172">
    <property type="entry name" value="CheY-like"/>
    <property type="match status" value="1"/>
</dbReference>
<evidence type="ECO:0000259" key="7">
    <source>
        <dbReference type="PROSITE" id="PS50110"/>
    </source>
</evidence>
<dbReference type="PRINTS" id="PR00038">
    <property type="entry name" value="HTHLUXR"/>
</dbReference>
<proteinExistence type="predicted"/>
<comment type="caution">
    <text evidence="8">The sequence shown here is derived from an EMBL/GenBank/DDBJ whole genome shotgun (WGS) entry which is preliminary data.</text>
</comment>
<dbReference type="InterPro" id="IPR011006">
    <property type="entry name" value="CheY-like_superfamily"/>
</dbReference>
<dbReference type="SMART" id="SM00448">
    <property type="entry name" value="REC"/>
    <property type="match status" value="1"/>
</dbReference>
<keyword evidence="9" id="KW-1185">Reference proteome</keyword>
<name>A0ABR7KXZ2_9SPHI</name>
<evidence type="ECO:0000313" key="9">
    <source>
        <dbReference type="Proteomes" id="UP000652755"/>
    </source>
</evidence>
<dbReference type="SMART" id="SM00421">
    <property type="entry name" value="HTH_LUXR"/>
    <property type="match status" value="1"/>
</dbReference>
<dbReference type="InterPro" id="IPR039420">
    <property type="entry name" value="WalR-like"/>
</dbReference>
<dbReference type="PANTHER" id="PTHR43214">
    <property type="entry name" value="TWO-COMPONENT RESPONSE REGULATOR"/>
    <property type="match status" value="1"/>
</dbReference>
<evidence type="ECO:0000256" key="4">
    <source>
        <dbReference type="ARBA" id="ARBA00023163"/>
    </source>
</evidence>
<dbReference type="PROSITE" id="PS50110">
    <property type="entry name" value="RESPONSE_REGULATORY"/>
    <property type="match status" value="1"/>
</dbReference>
<feature type="modified residue" description="4-aspartylphosphate" evidence="5">
    <location>
        <position position="53"/>
    </location>
</feature>
<dbReference type="CDD" id="cd06170">
    <property type="entry name" value="LuxR_C_like"/>
    <property type="match status" value="1"/>
</dbReference>
<dbReference type="SUPFAM" id="SSF46894">
    <property type="entry name" value="C-terminal effector domain of the bipartite response regulators"/>
    <property type="match status" value="1"/>
</dbReference>
<sequence>MNISIIDDHQLLSELLKVSLSDCDFIKTIKVYNSAKYFFWDFDVHKTDVLIVDMLMPEAMSGVDVIVKCRKTRSKSALKILALSTVTNPNIMKDAFNKGVNGYLSKNASIEELEHAIQYVDTQPDKLYVGENLKDILLQSHMSETINFRLSPREKELLLTVCSGKTVKEIALALDLSVNTIQSYMKVLMRKMEVNRTPDLILKAIRHGLFNPSYAN</sequence>
<dbReference type="Pfam" id="PF00072">
    <property type="entry name" value="Response_reg"/>
    <property type="match status" value="1"/>
</dbReference>
<dbReference type="RefSeq" id="WP_187073306.1">
    <property type="nucleotide sequence ID" value="NZ_JACRYL010000029.1"/>
</dbReference>
<gene>
    <name evidence="8" type="ORF">H7U22_20900</name>
</gene>
<dbReference type="Pfam" id="PF00196">
    <property type="entry name" value="GerE"/>
    <property type="match status" value="1"/>
</dbReference>
<feature type="domain" description="Response regulatory" evidence="7">
    <location>
        <begin position="2"/>
        <end position="121"/>
    </location>
</feature>
<evidence type="ECO:0000259" key="6">
    <source>
        <dbReference type="PROSITE" id="PS50043"/>
    </source>
</evidence>
<organism evidence="8 9">
    <name type="scientific">Pedobacter fastidiosus</name>
    <dbReference type="NCBI Taxonomy" id="2765361"/>
    <lineage>
        <taxon>Bacteria</taxon>
        <taxon>Pseudomonadati</taxon>
        <taxon>Bacteroidota</taxon>
        <taxon>Sphingobacteriia</taxon>
        <taxon>Sphingobacteriales</taxon>
        <taxon>Sphingobacteriaceae</taxon>
        <taxon>Pedobacter</taxon>
    </lineage>
</organism>
<dbReference type="PANTHER" id="PTHR43214:SF41">
    <property type="entry name" value="NITRATE_NITRITE RESPONSE REGULATOR PROTEIN NARP"/>
    <property type="match status" value="1"/>
</dbReference>
<evidence type="ECO:0000256" key="5">
    <source>
        <dbReference type="PROSITE-ProRule" id="PRU00169"/>
    </source>
</evidence>
<keyword evidence="2" id="KW-0805">Transcription regulation</keyword>
<dbReference type="PROSITE" id="PS50043">
    <property type="entry name" value="HTH_LUXR_2"/>
    <property type="match status" value="1"/>
</dbReference>
<evidence type="ECO:0000256" key="1">
    <source>
        <dbReference type="ARBA" id="ARBA00022553"/>
    </source>
</evidence>
<evidence type="ECO:0000256" key="2">
    <source>
        <dbReference type="ARBA" id="ARBA00023015"/>
    </source>
</evidence>
<dbReference type="Proteomes" id="UP000652755">
    <property type="component" value="Unassembled WGS sequence"/>
</dbReference>
<dbReference type="EMBL" id="JACRYL010000029">
    <property type="protein sequence ID" value="MBC6112888.1"/>
    <property type="molecule type" value="Genomic_DNA"/>
</dbReference>
<evidence type="ECO:0000256" key="3">
    <source>
        <dbReference type="ARBA" id="ARBA00023125"/>
    </source>
</evidence>
<dbReference type="InterPro" id="IPR016032">
    <property type="entry name" value="Sig_transdc_resp-reg_C-effctor"/>
</dbReference>
<keyword evidence="1 5" id="KW-0597">Phosphoprotein</keyword>
<evidence type="ECO:0000313" key="8">
    <source>
        <dbReference type="EMBL" id="MBC6112888.1"/>
    </source>
</evidence>
<keyword evidence="4" id="KW-0804">Transcription</keyword>
<accession>A0ABR7KXZ2</accession>
<dbReference type="InterPro" id="IPR036388">
    <property type="entry name" value="WH-like_DNA-bd_sf"/>
</dbReference>